<evidence type="ECO:0000256" key="3">
    <source>
        <dbReference type="ARBA" id="ARBA00022452"/>
    </source>
</evidence>
<comment type="subcellular location">
    <subcellularLocation>
        <location evidence="1 7">Cell outer membrane</location>
        <topology evidence="1 7">Multi-pass membrane protein</topology>
    </subcellularLocation>
</comment>
<dbReference type="SUPFAM" id="SSF56935">
    <property type="entry name" value="Porins"/>
    <property type="match status" value="1"/>
</dbReference>
<keyword evidence="4 7" id="KW-0812">Transmembrane</keyword>
<name>A0A6I6K420_9BACT</name>
<protein>
    <submittedName>
        <fullName evidence="9">SusC/RagA family TonB-linked outer membrane protein</fullName>
    </submittedName>
</protein>
<gene>
    <name evidence="9" type="ORF">GM418_27015</name>
</gene>
<dbReference type="Gene3D" id="2.40.170.20">
    <property type="entry name" value="TonB-dependent receptor, beta-barrel domain"/>
    <property type="match status" value="1"/>
</dbReference>
<dbReference type="Pfam" id="PF13715">
    <property type="entry name" value="CarbopepD_reg_2"/>
    <property type="match status" value="1"/>
</dbReference>
<dbReference type="Pfam" id="PF07715">
    <property type="entry name" value="Plug"/>
    <property type="match status" value="1"/>
</dbReference>
<dbReference type="EMBL" id="CP046401">
    <property type="protein sequence ID" value="QGY47182.1"/>
    <property type="molecule type" value="Genomic_DNA"/>
</dbReference>
<accession>A0A6I6K420</accession>
<evidence type="ECO:0000256" key="6">
    <source>
        <dbReference type="ARBA" id="ARBA00023237"/>
    </source>
</evidence>
<evidence type="ECO:0000256" key="7">
    <source>
        <dbReference type="PROSITE-ProRule" id="PRU01360"/>
    </source>
</evidence>
<dbReference type="InterPro" id="IPR012910">
    <property type="entry name" value="Plug_dom"/>
</dbReference>
<dbReference type="Proteomes" id="UP000428260">
    <property type="component" value="Chromosome"/>
</dbReference>
<reference evidence="9 10" key="1">
    <citation type="submission" date="2019-11" db="EMBL/GenBank/DDBJ databases">
        <authorList>
            <person name="Zheng R.K."/>
            <person name="Sun C.M."/>
        </authorList>
    </citation>
    <scope>NUCLEOTIDE SEQUENCE [LARGE SCALE GENOMIC DNA]</scope>
    <source>
        <strain evidence="9 10">WC007</strain>
    </source>
</reference>
<keyword evidence="5 7" id="KW-0472">Membrane</keyword>
<keyword evidence="10" id="KW-1185">Reference proteome</keyword>
<dbReference type="InterPro" id="IPR039426">
    <property type="entry name" value="TonB-dep_rcpt-like"/>
</dbReference>
<dbReference type="SUPFAM" id="SSF49464">
    <property type="entry name" value="Carboxypeptidase regulatory domain-like"/>
    <property type="match status" value="1"/>
</dbReference>
<feature type="domain" description="TonB-dependent receptor plug" evidence="8">
    <location>
        <begin position="225"/>
        <end position="330"/>
    </location>
</feature>
<dbReference type="AlphaFoldDB" id="A0A6I6K420"/>
<keyword evidence="6 7" id="KW-0998">Cell outer membrane</keyword>
<dbReference type="NCBIfam" id="TIGR04057">
    <property type="entry name" value="SusC_RagA_signa"/>
    <property type="match status" value="1"/>
</dbReference>
<dbReference type="Gene3D" id="2.170.130.10">
    <property type="entry name" value="TonB-dependent receptor, plug domain"/>
    <property type="match status" value="1"/>
</dbReference>
<comment type="similarity">
    <text evidence="7">Belongs to the TonB-dependent receptor family.</text>
</comment>
<dbReference type="KEGG" id="mcos:GM418_27015"/>
<keyword evidence="2 7" id="KW-0813">Transport</keyword>
<evidence type="ECO:0000256" key="2">
    <source>
        <dbReference type="ARBA" id="ARBA00022448"/>
    </source>
</evidence>
<evidence type="ECO:0000313" key="9">
    <source>
        <dbReference type="EMBL" id="QGY47182.1"/>
    </source>
</evidence>
<evidence type="ECO:0000256" key="4">
    <source>
        <dbReference type="ARBA" id="ARBA00022692"/>
    </source>
</evidence>
<keyword evidence="3 7" id="KW-1134">Transmembrane beta strand</keyword>
<dbReference type="PROSITE" id="PS52016">
    <property type="entry name" value="TONB_DEPENDENT_REC_3"/>
    <property type="match status" value="1"/>
</dbReference>
<dbReference type="GO" id="GO:0009279">
    <property type="term" value="C:cell outer membrane"/>
    <property type="evidence" value="ECO:0007669"/>
    <property type="project" value="UniProtKB-SubCell"/>
</dbReference>
<dbReference type="Gene3D" id="2.60.40.1120">
    <property type="entry name" value="Carboxypeptidase-like, regulatory domain"/>
    <property type="match status" value="1"/>
</dbReference>
<evidence type="ECO:0000256" key="5">
    <source>
        <dbReference type="ARBA" id="ARBA00023136"/>
    </source>
</evidence>
<dbReference type="InterPro" id="IPR037066">
    <property type="entry name" value="Plug_dom_sf"/>
</dbReference>
<evidence type="ECO:0000256" key="1">
    <source>
        <dbReference type="ARBA" id="ARBA00004571"/>
    </source>
</evidence>
<dbReference type="InterPro" id="IPR023996">
    <property type="entry name" value="TonB-dep_OMP_SusC/RagA"/>
</dbReference>
<sequence>MKKTNVCCLTKRQCLKFLVMIKSLFILLIVGVISANAVEAYSQSTRFDLSLKNSSLKSVLKEIEDKTEFYFFYKNEEIVEINNISIEVSKASISDVLDNVLKSRGFNYEIIDHYILIQKTSENDQAANQNERQEGISGTVTDNTGAPLPGVTVFVKGTTNGTVTNQDGKYYLQNVADDAIIVFSFLGLKSIELPVNEKRIIDATLVENSISIDEVVAVGYGTMKKSDLTGSIGSIDNSKLTSKGVTSTLEAMQGEVAGVIINSTDGRAGSNFDIKIRGDNSLVGGSPLYVVDGLVTGNIQFLNPQDIERIDILKDASSTAIYGSRGSNGVVIITTKQASDIKDQKPSITYDGYYGVRTPARLPDLMNGDEYWEYRENAYLGAEYYSGNDVTQPEYDQAWLNERTGYDASKVLQNILENKDYVDWYDEMLNNGSQQNHWISISGRSSEKMSYLIGMGYQNEEGVFENEWYDRYNFKASINHEISEKWSAGTNVNIALSESEIGEDRNSNVYEAFDLPPVVAAYIPEGYENAGGLSLYPSTDYEMGINGQINPLVSIQNLQDMTRTLNVVGNVYLQYSPIKDLKLKTTFSPYLEYKKRGVYQGSETGQRALQDPAANLTQLDYMTYAWDNQLDYSKTINDHEFNFTALYSMNSSRYESSYISVENLPFESLWHNVGSANDIVEVKSDFNKSTLVSVLARLNYSYRGKYLATAAFRTDGSSKLSTGEKWSNFPSVALAWRASEEWFLNEIESLSNLKLRLSYGYTGNNNIGAYSTLRYASVQKYYDFDGESANGFTPSNIANSALTWEKTREFNLGLDIGFFANRINGSVDVYDKLSSGLLMERRLALETGWSSVTANIGSVSNKGIEVLLNTVNISRPNFTWETTFSFSKNINKIEELYGDEEDDLGNLWFIGEPVNVNYTYVFDGIWQADEIEEAAVYGQLEGQARVKDLDDNDIINSADRKIIGTPDPTWFGHFSTSFRVKAFDLNATLFTQQGSQVMSEFHRTYIKYDERWRNKLNLNYYMVENNINEARVSNEYPMPRNSGQYWGKENVGFYKDVSFVKVKNISLGYTIDPKSLGKVDIKSLRFYVNVLNPFVFTDFDGFDPEWAGRSRNGGGVSTITYQFGVNANF</sequence>
<dbReference type="InterPro" id="IPR008969">
    <property type="entry name" value="CarboxyPept-like_regulatory"/>
</dbReference>
<dbReference type="InterPro" id="IPR036942">
    <property type="entry name" value="Beta-barrel_TonB_sf"/>
</dbReference>
<evidence type="ECO:0000313" key="10">
    <source>
        <dbReference type="Proteomes" id="UP000428260"/>
    </source>
</evidence>
<organism evidence="9 10">
    <name type="scientific">Maribellus comscasis</name>
    <dbReference type="NCBI Taxonomy" id="2681766"/>
    <lineage>
        <taxon>Bacteria</taxon>
        <taxon>Pseudomonadati</taxon>
        <taxon>Bacteroidota</taxon>
        <taxon>Bacteroidia</taxon>
        <taxon>Marinilabiliales</taxon>
        <taxon>Prolixibacteraceae</taxon>
        <taxon>Maribellus</taxon>
    </lineage>
</organism>
<dbReference type="InterPro" id="IPR023997">
    <property type="entry name" value="TonB-dep_OMP_SusC/RagA_CS"/>
</dbReference>
<proteinExistence type="inferred from homology"/>
<dbReference type="NCBIfam" id="TIGR04056">
    <property type="entry name" value="OMP_RagA_SusC"/>
    <property type="match status" value="1"/>
</dbReference>
<evidence type="ECO:0000259" key="8">
    <source>
        <dbReference type="Pfam" id="PF07715"/>
    </source>
</evidence>